<evidence type="ECO:0000256" key="3">
    <source>
        <dbReference type="PROSITE-ProRule" id="PRU00284"/>
    </source>
</evidence>
<evidence type="ECO:0000256" key="4">
    <source>
        <dbReference type="SAM" id="Coils"/>
    </source>
</evidence>
<keyword evidence="6" id="KW-0812">Transmembrane</keyword>
<dbReference type="Pfam" id="PF00015">
    <property type="entry name" value="MCPsignal"/>
    <property type="match status" value="1"/>
</dbReference>
<keyword evidence="10" id="KW-1185">Reference proteome</keyword>
<dbReference type="PRINTS" id="PR00260">
    <property type="entry name" value="CHEMTRNSDUCR"/>
</dbReference>
<evidence type="ECO:0000259" key="7">
    <source>
        <dbReference type="PROSITE" id="PS50111"/>
    </source>
</evidence>
<dbReference type="PANTHER" id="PTHR32089">
    <property type="entry name" value="METHYL-ACCEPTING CHEMOTAXIS PROTEIN MCPB"/>
    <property type="match status" value="1"/>
</dbReference>
<dbReference type="SUPFAM" id="SSF158472">
    <property type="entry name" value="HAMP domain-like"/>
    <property type="match status" value="1"/>
</dbReference>
<evidence type="ECO:0000256" key="6">
    <source>
        <dbReference type="SAM" id="Phobius"/>
    </source>
</evidence>
<comment type="caution">
    <text evidence="9">The sequence shown here is derived from an EMBL/GenBank/DDBJ whole genome shotgun (WGS) entry which is preliminary data.</text>
</comment>
<name>A0A4T3EY76_9SPHN</name>
<evidence type="ECO:0000313" key="9">
    <source>
        <dbReference type="EMBL" id="TIX49599.1"/>
    </source>
</evidence>
<organism evidence="9 10">
    <name type="scientific">Alteraurantiacibacter aquimixticola</name>
    <dbReference type="NCBI Taxonomy" id="2489173"/>
    <lineage>
        <taxon>Bacteria</taxon>
        <taxon>Pseudomonadati</taxon>
        <taxon>Pseudomonadota</taxon>
        <taxon>Alphaproteobacteria</taxon>
        <taxon>Sphingomonadales</taxon>
        <taxon>Erythrobacteraceae</taxon>
        <taxon>Alteraurantiacibacter</taxon>
    </lineage>
</organism>
<feature type="domain" description="Methyl-accepting transducer" evidence="7">
    <location>
        <begin position="360"/>
        <end position="596"/>
    </location>
</feature>
<dbReference type="Proteomes" id="UP000309389">
    <property type="component" value="Unassembled WGS sequence"/>
</dbReference>
<protein>
    <submittedName>
        <fullName evidence="9">Methyl-accepting chemotaxis protein</fullName>
    </submittedName>
</protein>
<feature type="domain" description="HAMP" evidence="8">
    <location>
        <begin position="252"/>
        <end position="291"/>
    </location>
</feature>
<dbReference type="PROSITE" id="PS50111">
    <property type="entry name" value="CHEMOTAXIS_TRANSDUC_2"/>
    <property type="match status" value="1"/>
</dbReference>
<dbReference type="Gene3D" id="6.10.340.10">
    <property type="match status" value="1"/>
</dbReference>
<dbReference type="OrthoDB" id="8482111at2"/>
<keyword evidence="1 3" id="KW-0807">Transducer</keyword>
<dbReference type="SMART" id="SM00283">
    <property type="entry name" value="MA"/>
    <property type="match status" value="1"/>
</dbReference>
<dbReference type="AlphaFoldDB" id="A0A4T3EY76"/>
<sequence length="616" mass="65499">MRGMKARLEMDMSNAPEAPETESIEERLAKLQAQNATAATGWWAQIRHGTIVQKLRLLFGASALLSVILALAAFALVAIVANAQRTTSQLSETGREIAAIDQEIYNAQQYYQNYFTADDTFSLEEAGASLDYASSLADELQADLAIVELVPGSEAATLSSAIRDLKSQYEVLVGMGNVDPDSADALSANDELSIRSTAVVDQTKRITGLIGEEMLALEERGSAAMFWMVGLVFILVAGTIAVTILANRMVHRDISAPLERVTGAMTRLAGGDRGLELPEMERADEIGDMARCLGFIRTATFKSEEAREQAKRHAEEELARQIEMEKEREEAHREQSEKLHRLADKFEQTIGEIVSSVAAASSQLQATSTEMAGSAEETSRQTKDVSNALGEATAGVTAAAAASDEFAMSIGEISRQASTSAELAREVNGAAKEADGTITALMESTSQIGQIVELISSIANRTNLLALNASIEAARGGEAGRGFAVVASEVKDLATQTSKATEEVAAQIRMIQDTTGASVDALRQISKQIKQLETTAVSIAAAVDQQSIAGQDLARSIDMAASSAEQVASTIVKVREHSMSTGSAAGQVLTSSTDLERQAAALKTKADEFVSQVRSA</sequence>
<dbReference type="SUPFAM" id="SSF58104">
    <property type="entry name" value="Methyl-accepting chemotaxis protein (MCP) signaling domain"/>
    <property type="match status" value="1"/>
</dbReference>
<proteinExistence type="inferred from homology"/>
<evidence type="ECO:0000259" key="8">
    <source>
        <dbReference type="PROSITE" id="PS50885"/>
    </source>
</evidence>
<reference evidence="9 10" key="1">
    <citation type="submission" date="2019-04" db="EMBL/GenBank/DDBJ databases">
        <title>Altererythrobacter aquimixticola sp. nov., isolated from sediment of junction between the ocean and a freshwater spring.</title>
        <authorList>
            <person name="Yoon J.-H."/>
        </authorList>
    </citation>
    <scope>NUCLEOTIDE SEQUENCE [LARGE SCALE GENOMIC DNA]</scope>
    <source>
        <strain evidence="9 10">SSKS-13</strain>
    </source>
</reference>
<evidence type="ECO:0000256" key="2">
    <source>
        <dbReference type="ARBA" id="ARBA00029447"/>
    </source>
</evidence>
<dbReference type="PROSITE" id="PS50885">
    <property type="entry name" value="HAMP"/>
    <property type="match status" value="1"/>
</dbReference>
<gene>
    <name evidence="9" type="ORF">E5222_12240</name>
</gene>
<dbReference type="InterPro" id="IPR003660">
    <property type="entry name" value="HAMP_dom"/>
</dbReference>
<keyword evidence="6" id="KW-0472">Membrane</keyword>
<dbReference type="GO" id="GO:0016020">
    <property type="term" value="C:membrane"/>
    <property type="evidence" value="ECO:0007669"/>
    <property type="project" value="InterPro"/>
</dbReference>
<evidence type="ECO:0000313" key="10">
    <source>
        <dbReference type="Proteomes" id="UP000309389"/>
    </source>
</evidence>
<dbReference type="GO" id="GO:0007165">
    <property type="term" value="P:signal transduction"/>
    <property type="evidence" value="ECO:0007669"/>
    <property type="project" value="UniProtKB-KW"/>
</dbReference>
<dbReference type="PANTHER" id="PTHR32089:SF112">
    <property type="entry name" value="LYSOZYME-LIKE PROTEIN-RELATED"/>
    <property type="match status" value="1"/>
</dbReference>
<dbReference type="GO" id="GO:0006935">
    <property type="term" value="P:chemotaxis"/>
    <property type="evidence" value="ECO:0007669"/>
    <property type="project" value="InterPro"/>
</dbReference>
<dbReference type="Pfam" id="PF00672">
    <property type="entry name" value="HAMP"/>
    <property type="match status" value="1"/>
</dbReference>
<evidence type="ECO:0000256" key="5">
    <source>
        <dbReference type="SAM" id="MobiDB-lite"/>
    </source>
</evidence>
<comment type="similarity">
    <text evidence="2">Belongs to the methyl-accepting chemotaxis (MCP) protein family.</text>
</comment>
<dbReference type="EMBL" id="SSHH01000003">
    <property type="protein sequence ID" value="TIX49599.1"/>
    <property type="molecule type" value="Genomic_DNA"/>
</dbReference>
<dbReference type="Gene3D" id="1.10.287.950">
    <property type="entry name" value="Methyl-accepting chemotaxis protein"/>
    <property type="match status" value="1"/>
</dbReference>
<dbReference type="GO" id="GO:0004888">
    <property type="term" value="F:transmembrane signaling receptor activity"/>
    <property type="evidence" value="ECO:0007669"/>
    <property type="project" value="InterPro"/>
</dbReference>
<dbReference type="InterPro" id="IPR004090">
    <property type="entry name" value="Chemotax_Me-accpt_rcpt"/>
</dbReference>
<feature type="coiled-coil region" evidence="4">
    <location>
        <begin position="307"/>
        <end position="339"/>
    </location>
</feature>
<evidence type="ECO:0000256" key="1">
    <source>
        <dbReference type="ARBA" id="ARBA00023224"/>
    </source>
</evidence>
<feature type="compositionally biased region" description="Basic and acidic residues" evidence="5">
    <location>
        <begin position="1"/>
        <end position="10"/>
    </location>
</feature>
<feature type="region of interest" description="Disordered" evidence="5">
    <location>
        <begin position="1"/>
        <end position="23"/>
    </location>
</feature>
<accession>A0A4T3EY76</accession>
<keyword evidence="6" id="KW-1133">Transmembrane helix</keyword>
<feature type="transmembrane region" description="Helical" evidence="6">
    <location>
        <begin position="57"/>
        <end position="81"/>
    </location>
</feature>
<keyword evidence="4" id="KW-0175">Coiled coil</keyword>
<dbReference type="InterPro" id="IPR004089">
    <property type="entry name" value="MCPsignal_dom"/>
</dbReference>
<feature type="transmembrane region" description="Helical" evidence="6">
    <location>
        <begin position="224"/>
        <end position="246"/>
    </location>
</feature>